<dbReference type="EMBL" id="JBHUJB010000046">
    <property type="protein sequence ID" value="MFD2159500.1"/>
    <property type="molecule type" value="Genomic_DNA"/>
</dbReference>
<dbReference type="Proteomes" id="UP001597389">
    <property type="component" value="Unassembled WGS sequence"/>
</dbReference>
<protein>
    <submittedName>
        <fullName evidence="2">DUF3137 domain-containing protein</fullName>
    </submittedName>
</protein>
<keyword evidence="1" id="KW-1133">Transmembrane helix</keyword>
<sequence>MIDSISPLLSQLENQRQEAIEKRSKGFMSIAGAGVVSFLVGGIIASASGEGGAGLITGVLLFVVSYVVVHNVFIGKYKAEYLRDYKLRVLSEVARKVQPGMEYQPSQGISQSLFKSTGLVSSRIDRYHSEDLFTGHVGETEVWFSEVKAERKDTKRDSEGNTRTTWKTLFDGVFFMADFHKEFSTWATVTPDFAERNFGWLGKKLQKLGGDVVHLENPEFEKAFVVRGGDQVAVRYILTPDMQDRLLSLRAALGDSVMLAFKDSKVVMLFSTQSNWFEPDFGKASNDLGQLENFVLEMNACCDVVEMMNLNTRIWTKE</sequence>
<proteinExistence type="predicted"/>
<feature type="transmembrane region" description="Helical" evidence="1">
    <location>
        <begin position="53"/>
        <end position="74"/>
    </location>
</feature>
<feature type="transmembrane region" description="Helical" evidence="1">
    <location>
        <begin position="26"/>
        <end position="47"/>
    </location>
</feature>
<keyword evidence="1" id="KW-0812">Transmembrane</keyword>
<reference evidence="3" key="1">
    <citation type="journal article" date="2019" name="Int. J. Syst. Evol. Microbiol.">
        <title>The Global Catalogue of Microorganisms (GCM) 10K type strain sequencing project: providing services to taxonomists for standard genome sequencing and annotation.</title>
        <authorList>
            <consortium name="The Broad Institute Genomics Platform"/>
            <consortium name="The Broad Institute Genome Sequencing Center for Infectious Disease"/>
            <person name="Wu L."/>
            <person name="Ma J."/>
        </authorList>
    </citation>
    <scope>NUCLEOTIDE SEQUENCE [LARGE SCALE GENOMIC DNA]</scope>
    <source>
        <strain evidence="3">CCUG 57942</strain>
    </source>
</reference>
<keyword evidence="1" id="KW-0472">Membrane</keyword>
<name>A0ABW4ZC78_9BACT</name>
<evidence type="ECO:0000256" key="1">
    <source>
        <dbReference type="SAM" id="Phobius"/>
    </source>
</evidence>
<dbReference type="InterPro" id="IPR021484">
    <property type="entry name" value="DUF3137"/>
</dbReference>
<accession>A0ABW4ZC78</accession>
<dbReference type="RefSeq" id="WP_377178269.1">
    <property type="nucleotide sequence ID" value="NZ_JBHUJB010000046.1"/>
</dbReference>
<gene>
    <name evidence="2" type="ORF">ACFSW8_11365</name>
</gene>
<comment type="caution">
    <text evidence="2">The sequence shown here is derived from an EMBL/GenBank/DDBJ whole genome shotgun (WGS) entry which is preliminary data.</text>
</comment>
<evidence type="ECO:0000313" key="3">
    <source>
        <dbReference type="Proteomes" id="UP001597389"/>
    </source>
</evidence>
<evidence type="ECO:0000313" key="2">
    <source>
        <dbReference type="EMBL" id="MFD2159500.1"/>
    </source>
</evidence>
<keyword evidence="3" id="KW-1185">Reference proteome</keyword>
<dbReference type="Pfam" id="PF11335">
    <property type="entry name" value="DUF3137"/>
    <property type="match status" value="1"/>
</dbReference>
<organism evidence="2 3">
    <name type="scientific">Rubritalea tangerina</name>
    <dbReference type="NCBI Taxonomy" id="430798"/>
    <lineage>
        <taxon>Bacteria</taxon>
        <taxon>Pseudomonadati</taxon>
        <taxon>Verrucomicrobiota</taxon>
        <taxon>Verrucomicrobiia</taxon>
        <taxon>Verrucomicrobiales</taxon>
        <taxon>Rubritaleaceae</taxon>
        <taxon>Rubritalea</taxon>
    </lineage>
</organism>